<keyword evidence="3" id="KW-0106">Calcium</keyword>
<dbReference type="InterPro" id="IPR043566">
    <property type="entry name" value="Rabphilin/DOC2/Noc2"/>
</dbReference>
<keyword evidence="6" id="KW-1185">Reference proteome</keyword>
<dbReference type="PANTHER" id="PTHR45729:SF6">
    <property type="entry name" value="RABPHILIN, ISOFORM A"/>
    <property type="match status" value="1"/>
</dbReference>
<feature type="signal peptide" evidence="4">
    <location>
        <begin position="1"/>
        <end position="17"/>
    </location>
</feature>
<dbReference type="Gene3D" id="2.60.40.150">
    <property type="entry name" value="C2 domain"/>
    <property type="match status" value="2"/>
</dbReference>
<keyword evidence="4" id="KW-0732">Signal</keyword>
<dbReference type="GO" id="GO:0046872">
    <property type="term" value="F:metal ion binding"/>
    <property type="evidence" value="ECO:0007669"/>
    <property type="project" value="UniProtKB-KW"/>
</dbReference>
<evidence type="ECO:0000313" key="7">
    <source>
        <dbReference type="WBParaSite" id="nRc.2.0.1.t18966-RA"/>
    </source>
</evidence>
<dbReference type="SMART" id="SM00239">
    <property type="entry name" value="C2"/>
    <property type="match status" value="1"/>
</dbReference>
<dbReference type="InterPro" id="IPR001565">
    <property type="entry name" value="Synaptotagmin"/>
</dbReference>
<evidence type="ECO:0000256" key="2">
    <source>
        <dbReference type="ARBA" id="ARBA00022737"/>
    </source>
</evidence>
<dbReference type="WBParaSite" id="nRc.2.0.1.t18966-RA">
    <property type="protein sequence ID" value="nRc.2.0.1.t18966-RA"/>
    <property type="gene ID" value="nRc.2.0.1.g18966"/>
</dbReference>
<dbReference type="PRINTS" id="PR00360">
    <property type="entry name" value="C2DOMAIN"/>
</dbReference>
<accession>A0A915IXP2</accession>
<evidence type="ECO:0000313" key="6">
    <source>
        <dbReference type="Proteomes" id="UP000887565"/>
    </source>
</evidence>
<dbReference type="InterPro" id="IPR035892">
    <property type="entry name" value="C2_domain_sf"/>
</dbReference>
<dbReference type="InterPro" id="IPR047022">
    <property type="entry name" value="Rabphilin_Doc2_C2A"/>
</dbReference>
<sequence length="302" mass="33966">MTLFVVALLRFLMLVHANEACNYILIPSDRSTSRPTSLGALSSHSKFNVNNSRNHSISSENAQIIAQEKSIILNNQPPTNLLTDSQEKLSKMSLDLSSNKPPTCIFTPNSDVASSPEDDSTSLGTVEFALRYDPEAQTLSAVIIRAKNLKAMDSNGFSDPYVKLHLLPDSSKSTKLRTRTVRRSLNPEWNEQLVYYGVTEDDRLKKTFLLTVLDEDRFGSDFIGETRVPLKRLTVGREKLFNVYLEKQRPIEKIEEGNEERGKILLSLKYNTTRQVLIVGVIRCVQLTGMDASGYSDPYVKM</sequence>
<dbReference type="Proteomes" id="UP000887565">
    <property type="component" value="Unplaced"/>
</dbReference>
<dbReference type="PANTHER" id="PTHR45729">
    <property type="entry name" value="RABPHILIN, ISOFORM A"/>
    <property type="match status" value="1"/>
</dbReference>
<dbReference type="GO" id="GO:0061669">
    <property type="term" value="P:spontaneous neurotransmitter secretion"/>
    <property type="evidence" value="ECO:0007669"/>
    <property type="project" value="TreeGrafter"/>
</dbReference>
<name>A0A915IXP2_ROMCU</name>
<evidence type="ECO:0000256" key="1">
    <source>
        <dbReference type="ARBA" id="ARBA00022723"/>
    </source>
</evidence>
<proteinExistence type="predicted"/>
<feature type="domain" description="C2" evidence="5">
    <location>
        <begin position="122"/>
        <end position="244"/>
    </location>
</feature>
<dbReference type="GO" id="GO:0016020">
    <property type="term" value="C:membrane"/>
    <property type="evidence" value="ECO:0007669"/>
    <property type="project" value="InterPro"/>
</dbReference>
<dbReference type="GO" id="GO:0017158">
    <property type="term" value="P:regulation of calcium ion-dependent exocytosis"/>
    <property type="evidence" value="ECO:0007669"/>
    <property type="project" value="TreeGrafter"/>
</dbReference>
<feature type="chain" id="PRO_5038077012" evidence="4">
    <location>
        <begin position="18"/>
        <end position="302"/>
    </location>
</feature>
<dbReference type="GO" id="GO:0098793">
    <property type="term" value="C:presynapse"/>
    <property type="evidence" value="ECO:0007669"/>
    <property type="project" value="GOC"/>
</dbReference>
<reference evidence="7" key="1">
    <citation type="submission" date="2022-11" db="UniProtKB">
        <authorList>
            <consortium name="WormBaseParasite"/>
        </authorList>
    </citation>
    <scope>IDENTIFICATION</scope>
</reference>
<dbReference type="AlphaFoldDB" id="A0A915IXP2"/>
<organism evidence="6 7">
    <name type="scientific">Romanomermis culicivorax</name>
    <name type="common">Nematode worm</name>
    <dbReference type="NCBI Taxonomy" id="13658"/>
    <lineage>
        <taxon>Eukaryota</taxon>
        <taxon>Metazoa</taxon>
        <taxon>Ecdysozoa</taxon>
        <taxon>Nematoda</taxon>
        <taxon>Enoplea</taxon>
        <taxon>Dorylaimia</taxon>
        <taxon>Mermithida</taxon>
        <taxon>Mermithoidea</taxon>
        <taxon>Mermithidae</taxon>
        <taxon>Romanomermis</taxon>
    </lineage>
</organism>
<dbReference type="PROSITE" id="PS50004">
    <property type="entry name" value="C2"/>
    <property type="match status" value="1"/>
</dbReference>
<dbReference type="CDD" id="cd04035">
    <property type="entry name" value="C2A_Rabphilin_Doc2"/>
    <property type="match status" value="1"/>
</dbReference>
<dbReference type="PRINTS" id="PR00399">
    <property type="entry name" value="SYNAPTOTAGMN"/>
</dbReference>
<evidence type="ECO:0000259" key="5">
    <source>
        <dbReference type="PROSITE" id="PS50004"/>
    </source>
</evidence>
<protein>
    <submittedName>
        <fullName evidence="7">C2 domain-containing protein</fullName>
    </submittedName>
</protein>
<evidence type="ECO:0000256" key="3">
    <source>
        <dbReference type="ARBA" id="ARBA00022837"/>
    </source>
</evidence>
<keyword evidence="1" id="KW-0479">Metal-binding</keyword>
<dbReference type="InterPro" id="IPR000008">
    <property type="entry name" value="C2_dom"/>
</dbReference>
<dbReference type="SUPFAM" id="SSF49562">
    <property type="entry name" value="C2 domain (Calcium/lipid-binding domain, CaLB)"/>
    <property type="match status" value="2"/>
</dbReference>
<dbReference type="GO" id="GO:0006887">
    <property type="term" value="P:exocytosis"/>
    <property type="evidence" value="ECO:0007669"/>
    <property type="project" value="TreeGrafter"/>
</dbReference>
<keyword evidence="2" id="KW-0677">Repeat</keyword>
<evidence type="ECO:0000256" key="4">
    <source>
        <dbReference type="SAM" id="SignalP"/>
    </source>
</evidence>
<dbReference type="Pfam" id="PF00168">
    <property type="entry name" value="C2"/>
    <property type="match status" value="2"/>
</dbReference>